<organism evidence="6 8">
    <name type="scientific">Brevibacterium aurantiacum</name>
    <dbReference type="NCBI Taxonomy" id="273384"/>
    <lineage>
        <taxon>Bacteria</taxon>
        <taxon>Bacillati</taxon>
        <taxon>Actinomycetota</taxon>
        <taxon>Actinomycetes</taxon>
        <taxon>Micrococcales</taxon>
        <taxon>Brevibacteriaceae</taxon>
        <taxon>Brevibacterium</taxon>
    </lineage>
</organism>
<evidence type="ECO:0000256" key="2">
    <source>
        <dbReference type="SAM" id="Phobius"/>
    </source>
</evidence>
<dbReference type="Gene3D" id="2.40.420.20">
    <property type="match status" value="1"/>
</dbReference>
<dbReference type="Proteomes" id="UP000218377">
    <property type="component" value="Unassembled WGS sequence"/>
</dbReference>
<evidence type="ECO:0000313" key="7">
    <source>
        <dbReference type="Proteomes" id="UP000218377"/>
    </source>
</evidence>
<sequence length="378" mass="39736">MHIFRRVILPLAFLVVFVVIAALLGWIAFKPAADDGFDGVEATGEPEGSIITAERGDISNTIEAKGTINVDAPTAVKAAHEGVVNHFFVQPGDEVFEGAELFQVRSEEADDAQPPASSGSDSETDAPDSQAEEGQDPVKPKYHTVTAEADGTVGDFVVEKNEHVSPDTQVNELLKNTFTARAPIEAVDLYRVPKLPETANITITDGPKPFDCENLRLDQGAGAPAASEAQGDDLVDDAASGESSADEPATDEGPGAGAESGPQMICKVPKDVTVYNSLGLTMTVEAGAVSDVIIAPVTAVRGLTGSGTVWVIGDDGQAEERSVRLGLNDGSMVEVKSGLEEGEEIEEFVPGTEPEDDEMDDEMYGEFEDGSGIEGDEQ</sequence>
<protein>
    <recommendedName>
        <fullName evidence="3">Multidrug resistance protein MdtA-like C-terminal permuted SH3 domain-containing protein</fullName>
    </recommendedName>
</protein>
<dbReference type="Proteomes" id="UP000218620">
    <property type="component" value="Unassembled WGS sequence"/>
</dbReference>
<evidence type="ECO:0000313" key="5">
    <source>
        <dbReference type="EMBL" id="PCC19000.1"/>
    </source>
</evidence>
<feature type="compositionally biased region" description="Acidic residues" evidence="1">
    <location>
        <begin position="122"/>
        <end position="135"/>
    </location>
</feature>
<proteinExistence type="predicted"/>
<dbReference type="GO" id="GO:0015562">
    <property type="term" value="F:efflux transmembrane transporter activity"/>
    <property type="evidence" value="ECO:0007669"/>
    <property type="project" value="TreeGrafter"/>
</dbReference>
<dbReference type="RefSeq" id="WP_096158344.1">
    <property type="nucleotide sequence ID" value="NZ_CP025334.1"/>
</dbReference>
<gene>
    <name evidence="6" type="ORF">CIK65_16020</name>
    <name evidence="5" type="ORF">CIK79_12265</name>
    <name evidence="4" type="ORF">CXR27_04465</name>
</gene>
<accession>A0A2A3YR81</accession>
<dbReference type="AlphaFoldDB" id="A0A2A3YR81"/>
<evidence type="ECO:0000313" key="8">
    <source>
        <dbReference type="Proteomes" id="UP000218620"/>
    </source>
</evidence>
<reference evidence="4 9" key="2">
    <citation type="submission" date="2017-12" db="EMBL/GenBank/DDBJ databases">
        <authorList>
            <person name="Levesque S."/>
        </authorList>
    </citation>
    <scope>NUCLEOTIDE SEQUENCE [LARGE SCALE GENOMIC DNA]</scope>
    <source>
        <strain evidence="4 9">SMQ-1420</strain>
    </source>
</reference>
<evidence type="ECO:0000259" key="3">
    <source>
        <dbReference type="Pfam" id="PF25967"/>
    </source>
</evidence>
<name>A0A2A3YR81_BREAU</name>
<feature type="region of interest" description="Disordered" evidence="1">
    <location>
        <begin position="106"/>
        <end position="141"/>
    </location>
</feature>
<reference evidence="4 9" key="3">
    <citation type="submission" date="2019-01" db="EMBL/GenBank/DDBJ databases">
        <title>Comparative genomic analysis of Brevibacterium aurantiacum sheds light on its evolution and its adaptation to smear-ripened cheeses.</title>
        <authorList>
            <person name="Moineau S."/>
        </authorList>
    </citation>
    <scope>NUCLEOTIDE SEQUENCE [LARGE SCALE GENOMIC DNA]</scope>
    <source>
        <strain evidence="4 9">SMQ-1420</strain>
    </source>
</reference>
<dbReference type="EMBL" id="CP025334">
    <property type="protein sequence ID" value="AZT96349.1"/>
    <property type="molecule type" value="Genomic_DNA"/>
</dbReference>
<feature type="region of interest" description="Disordered" evidence="1">
    <location>
        <begin position="341"/>
        <end position="378"/>
    </location>
</feature>
<feature type="transmembrane region" description="Helical" evidence="2">
    <location>
        <begin position="7"/>
        <end position="29"/>
    </location>
</feature>
<dbReference type="InterPro" id="IPR058627">
    <property type="entry name" value="MdtA-like_C"/>
</dbReference>
<dbReference type="GO" id="GO:1990281">
    <property type="term" value="C:efflux pump complex"/>
    <property type="evidence" value="ECO:0007669"/>
    <property type="project" value="TreeGrafter"/>
</dbReference>
<dbReference type="PANTHER" id="PTHR30469">
    <property type="entry name" value="MULTIDRUG RESISTANCE PROTEIN MDTA"/>
    <property type="match status" value="1"/>
</dbReference>
<dbReference type="PANTHER" id="PTHR30469:SF33">
    <property type="entry name" value="SLR1207 PROTEIN"/>
    <property type="match status" value="1"/>
</dbReference>
<dbReference type="EMBL" id="NRGX01000001">
    <property type="protein sequence ID" value="PCC19000.1"/>
    <property type="molecule type" value="Genomic_DNA"/>
</dbReference>
<feature type="region of interest" description="Disordered" evidence="1">
    <location>
        <begin position="221"/>
        <end position="264"/>
    </location>
</feature>
<dbReference type="EMBL" id="NRGQ01000026">
    <property type="protein sequence ID" value="PCC41807.1"/>
    <property type="molecule type" value="Genomic_DNA"/>
</dbReference>
<evidence type="ECO:0000256" key="1">
    <source>
        <dbReference type="SAM" id="MobiDB-lite"/>
    </source>
</evidence>
<feature type="domain" description="Multidrug resistance protein MdtA-like C-terminal permuted SH3" evidence="3">
    <location>
        <begin position="291"/>
        <end position="345"/>
    </location>
</feature>
<dbReference type="SUPFAM" id="SSF111369">
    <property type="entry name" value="HlyD-like secretion proteins"/>
    <property type="match status" value="1"/>
</dbReference>
<evidence type="ECO:0000313" key="4">
    <source>
        <dbReference type="EMBL" id="AZT96349.1"/>
    </source>
</evidence>
<dbReference type="Gene3D" id="2.40.50.100">
    <property type="match status" value="1"/>
</dbReference>
<reference evidence="7 8" key="1">
    <citation type="journal article" date="2017" name="Elife">
        <title>Extensive horizontal gene transfer in cheese-associated bacteria.</title>
        <authorList>
            <person name="Bonham K.S."/>
            <person name="Wolfe B.E."/>
            <person name="Dutton R.J."/>
        </authorList>
    </citation>
    <scope>NUCLEOTIDE SEQUENCE [LARGE SCALE GENOMIC DNA]</scope>
    <source>
        <strain evidence="6 8">962_8</strain>
        <strain evidence="5 7">JB5</strain>
    </source>
</reference>
<evidence type="ECO:0000313" key="6">
    <source>
        <dbReference type="EMBL" id="PCC41807.1"/>
    </source>
</evidence>
<keyword evidence="2" id="KW-0472">Membrane</keyword>
<dbReference type="Pfam" id="PF25967">
    <property type="entry name" value="RND-MFP_C"/>
    <property type="match status" value="1"/>
</dbReference>
<keyword evidence="2" id="KW-1133">Transmembrane helix</keyword>
<evidence type="ECO:0000313" key="9">
    <source>
        <dbReference type="Proteomes" id="UP000282731"/>
    </source>
</evidence>
<keyword evidence="2" id="KW-0812">Transmembrane</keyword>
<dbReference type="Proteomes" id="UP000282731">
    <property type="component" value="Chromosome"/>
</dbReference>